<dbReference type="EMBL" id="CACVBS010000090">
    <property type="protein sequence ID" value="CAA7270502.1"/>
    <property type="molecule type" value="Genomic_DNA"/>
</dbReference>
<dbReference type="AlphaFoldDB" id="A0A8S0X8L5"/>
<reference evidence="2 3" key="1">
    <citation type="submission" date="2020-01" db="EMBL/GenBank/DDBJ databases">
        <authorList>
            <person name="Gupta K D."/>
        </authorList>
    </citation>
    <scope>NUCLEOTIDE SEQUENCE [LARGE SCALE GENOMIC DNA]</scope>
</reference>
<proteinExistence type="predicted"/>
<gene>
    <name evidence="2" type="ORF">AAE3_LOCUS12788</name>
</gene>
<name>A0A8S0X8L5_CYCAE</name>
<evidence type="ECO:0000256" key="1">
    <source>
        <dbReference type="SAM" id="MobiDB-lite"/>
    </source>
</evidence>
<accession>A0A8S0X8L5</accession>
<feature type="compositionally biased region" description="Basic and acidic residues" evidence="1">
    <location>
        <begin position="20"/>
        <end position="30"/>
    </location>
</feature>
<dbReference type="Proteomes" id="UP000467700">
    <property type="component" value="Unassembled WGS sequence"/>
</dbReference>
<organism evidence="2 3">
    <name type="scientific">Cyclocybe aegerita</name>
    <name type="common">Black poplar mushroom</name>
    <name type="synonym">Agrocybe aegerita</name>
    <dbReference type="NCBI Taxonomy" id="1973307"/>
    <lineage>
        <taxon>Eukaryota</taxon>
        <taxon>Fungi</taxon>
        <taxon>Dikarya</taxon>
        <taxon>Basidiomycota</taxon>
        <taxon>Agaricomycotina</taxon>
        <taxon>Agaricomycetes</taxon>
        <taxon>Agaricomycetidae</taxon>
        <taxon>Agaricales</taxon>
        <taxon>Agaricineae</taxon>
        <taxon>Bolbitiaceae</taxon>
        <taxon>Cyclocybe</taxon>
    </lineage>
</organism>
<feature type="region of interest" description="Disordered" evidence="1">
    <location>
        <begin position="1"/>
        <end position="30"/>
    </location>
</feature>
<comment type="caution">
    <text evidence="2">The sequence shown here is derived from an EMBL/GenBank/DDBJ whole genome shotgun (WGS) entry which is preliminary data.</text>
</comment>
<protein>
    <submittedName>
        <fullName evidence="2">Uncharacterized protein</fullName>
    </submittedName>
</protein>
<dbReference type="OrthoDB" id="2902375at2759"/>
<evidence type="ECO:0000313" key="3">
    <source>
        <dbReference type="Proteomes" id="UP000467700"/>
    </source>
</evidence>
<keyword evidence="3" id="KW-1185">Reference proteome</keyword>
<evidence type="ECO:0000313" key="2">
    <source>
        <dbReference type="EMBL" id="CAA7270502.1"/>
    </source>
</evidence>
<sequence>MSSNSGTAGQPALPVPVDAEVDRNGVDTKTPEPRINAVEIRSVIDGILKKIEQDVDWDRGGFTKNTVSTMRSRYQEFNWIICHSDHSHLWNGSRGVDWEHWHHELDVYGAGTIGYEIYWARSGVFSLNGDGGFENWAYIGNVQKLDGGRVLSFSP</sequence>